<gene>
    <name evidence="2" type="ORF">B0T20DRAFT_379802</name>
</gene>
<keyword evidence="1" id="KW-1133">Transmembrane helix</keyword>
<protein>
    <submittedName>
        <fullName evidence="2">Uncharacterized protein</fullName>
    </submittedName>
</protein>
<proteinExistence type="predicted"/>
<dbReference type="EMBL" id="JAUTDP010000008">
    <property type="protein sequence ID" value="KAK3397381.1"/>
    <property type="molecule type" value="Genomic_DNA"/>
</dbReference>
<accession>A0AAE0PCF2</accession>
<name>A0AAE0PCF2_SORBR</name>
<dbReference type="AlphaFoldDB" id="A0AAE0PCF2"/>
<sequence>MDTGFRSHRRGASARLRKTFRYPSEDEADDENGTLEVMDEQEQETLITTLSNQNSLRNSQFRSLLLLIPTIASVPYLLSLFLPSPSSQRNSTAMFPLLALTSLAATTFLTIKLPPTKTGLAFIDSLAAASAGKTKDKKGGKNGMRVPNLYGSGILQRSPLETWLPYLNVGLCALVLLTGLVTGGGGEGHKVGNSVGRVYMAALPGVVYAATVVAKVVMAGVDPEGELGGLRYGYKGA</sequence>
<keyword evidence="1" id="KW-0472">Membrane</keyword>
<keyword evidence="3" id="KW-1185">Reference proteome</keyword>
<evidence type="ECO:0000256" key="1">
    <source>
        <dbReference type="SAM" id="Phobius"/>
    </source>
</evidence>
<evidence type="ECO:0000313" key="2">
    <source>
        <dbReference type="EMBL" id="KAK3397381.1"/>
    </source>
</evidence>
<organism evidence="2 3">
    <name type="scientific">Sordaria brevicollis</name>
    <dbReference type="NCBI Taxonomy" id="83679"/>
    <lineage>
        <taxon>Eukaryota</taxon>
        <taxon>Fungi</taxon>
        <taxon>Dikarya</taxon>
        <taxon>Ascomycota</taxon>
        <taxon>Pezizomycotina</taxon>
        <taxon>Sordariomycetes</taxon>
        <taxon>Sordariomycetidae</taxon>
        <taxon>Sordariales</taxon>
        <taxon>Sordariaceae</taxon>
        <taxon>Sordaria</taxon>
    </lineage>
</organism>
<feature type="transmembrane region" description="Helical" evidence="1">
    <location>
        <begin position="94"/>
        <end position="111"/>
    </location>
</feature>
<dbReference type="Proteomes" id="UP001281003">
    <property type="component" value="Unassembled WGS sequence"/>
</dbReference>
<feature type="transmembrane region" description="Helical" evidence="1">
    <location>
        <begin position="64"/>
        <end position="82"/>
    </location>
</feature>
<reference evidence="2" key="1">
    <citation type="journal article" date="2023" name="Mol. Phylogenet. Evol.">
        <title>Genome-scale phylogeny and comparative genomics of the fungal order Sordariales.</title>
        <authorList>
            <person name="Hensen N."/>
            <person name="Bonometti L."/>
            <person name="Westerberg I."/>
            <person name="Brannstrom I.O."/>
            <person name="Guillou S."/>
            <person name="Cros-Aarteil S."/>
            <person name="Calhoun S."/>
            <person name="Haridas S."/>
            <person name="Kuo A."/>
            <person name="Mondo S."/>
            <person name="Pangilinan J."/>
            <person name="Riley R."/>
            <person name="LaButti K."/>
            <person name="Andreopoulos B."/>
            <person name="Lipzen A."/>
            <person name="Chen C."/>
            <person name="Yan M."/>
            <person name="Daum C."/>
            <person name="Ng V."/>
            <person name="Clum A."/>
            <person name="Steindorff A."/>
            <person name="Ohm R.A."/>
            <person name="Martin F."/>
            <person name="Silar P."/>
            <person name="Natvig D.O."/>
            <person name="Lalanne C."/>
            <person name="Gautier V."/>
            <person name="Ament-Velasquez S.L."/>
            <person name="Kruys A."/>
            <person name="Hutchinson M.I."/>
            <person name="Powell A.J."/>
            <person name="Barry K."/>
            <person name="Miller A.N."/>
            <person name="Grigoriev I.V."/>
            <person name="Debuchy R."/>
            <person name="Gladieux P."/>
            <person name="Hiltunen Thoren M."/>
            <person name="Johannesson H."/>
        </authorList>
    </citation>
    <scope>NUCLEOTIDE SEQUENCE</scope>
    <source>
        <strain evidence="2">FGSC 1904</strain>
    </source>
</reference>
<feature type="transmembrane region" description="Helical" evidence="1">
    <location>
        <begin position="166"/>
        <end position="186"/>
    </location>
</feature>
<feature type="transmembrane region" description="Helical" evidence="1">
    <location>
        <begin position="198"/>
        <end position="221"/>
    </location>
</feature>
<evidence type="ECO:0000313" key="3">
    <source>
        <dbReference type="Proteomes" id="UP001281003"/>
    </source>
</evidence>
<reference evidence="2" key="2">
    <citation type="submission" date="2023-07" db="EMBL/GenBank/DDBJ databases">
        <authorList>
            <consortium name="Lawrence Berkeley National Laboratory"/>
            <person name="Haridas S."/>
            <person name="Hensen N."/>
            <person name="Bonometti L."/>
            <person name="Westerberg I."/>
            <person name="Brannstrom I.O."/>
            <person name="Guillou S."/>
            <person name="Cros-Aarteil S."/>
            <person name="Calhoun S."/>
            <person name="Kuo A."/>
            <person name="Mondo S."/>
            <person name="Pangilinan J."/>
            <person name="Riley R."/>
            <person name="LaButti K."/>
            <person name="Andreopoulos B."/>
            <person name="Lipzen A."/>
            <person name="Chen C."/>
            <person name="Yanf M."/>
            <person name="Daum C."/>
            <person name="Ng V."/>
            <person name="Clum A."/>
            <person name="Steindorff A."/>
            <person name="Ohm R."/>
            <person name="Martin F."/>
            <person name="Silar P."/>
            <person name="Natvig D."/>
            <person name="Lalanne C."/>
            <person name="Gautier V."/>
            <person name="Ament-velasquez S.L."/>
            <person name="Kruys A."/>
            <person name="Hutchinson M.I."/>
            <person name="Powell A.J."/>
            <person name="Barry K."/>
            <person name="Miller A.N."/>
            <person name="Grigoriev I.V."/>
            <person name="Debuchy R."/>
            <person name="Gladieux P."/>
            <person name="Thoren M.H."/>
            <person name="Johannesson H."/>
        </authorList>
    </citation>
    <scope>NUCLEOTIDE SEQUENCE</scope>
    <source>
        <strain evidence="2">FGSC 1904</strain>
    </source>
</reference>
<keyword evidence="1" id="KW-0812">Transmembrane</keyword>
<comment type="caution">
    <text evidence="2">The sequence shown here is derived from an EMBL/GenBank/DDBJ whole genome shotgun (WGS) entry which is preliminary data.</text>
</comment>